<dbReference type="EMBL" id="JAJUPA010000002">
    <property type="protein sequence ID" value="MCQ9629227.1"/>
    <property type="molecule type" value="Genomic_DNA"/>
</dbReference>
<organism evidence="1 2">
    <name type="scientific">Actinobacillus suis</name>
    <dbReference type="NCBI Taxonomy" id="716"/>
    <lineage>
        <taxon>Bacteria</taxon>
        <taxon>Pseudomonadati</taxon>
        <taxon>Pseudomonadota</taxon>
        <taxon>Gammaproteobacteria</taxon>
        <taxon>Pasteurellales</taxon>
        <taxon>Pasteurellaceae</taxon>
        <taxon>Actinobacillus</taxon>
    </lineage>
</organism>
<gene>
    <name evidence="1" type="ORF">LZL92_02925</name>
</gene>
<reference evidence="1 2" key="1">
    <citation type="submission" date="2021-12" db="EMBL/GenBank/DDBJ databases">
        <title>Identification and characterization of A. suis stains in western Canada.</title>
        <authorList>
            <person name="Kulathunga D.G.R.S."/>
            <person name="De Oliveira Costa M."/>
        </authorList>
    </citation>
    <scope>NUCLEOTIDE SEQUENCE [LARGE SCALE GENOMIC DNA]</scope>
    <source>
        <strain evidence="1 2">18_292</strain>
    </source>
</reference>
<evidence type="ECO:0000313" key="2">
    <source>
        <dbReference type="Proteomes" id="UP001206331"/>
    </source>
</evidence>
<proteinExistence type="predicted"/>
<accession>A0ABT1WS47</accession>
<protein>
    <submittedName>
        <fullName evidence="1">DUF1778 domain-containing protein</fullName>
    </submittedName>
</protein>
<dbReference type="Proteomes" id="UP001206331">
    <property type="component" value="Unassembled WGS sequence"/>
</dbReference>
<dbReference type="RefSeq" id="WP_257175227.1">
    <property type="nucleotide sequence ID" value="NZ_JAJUOY010000007.1"/>
</dbReference>
<evidence type="ECO:0000313" key="1">
    <source>
        <dbReference type="EMBL" id="MCQ9629227.1"/>
    </source>
</evidence>
<sequence>MGLRGHKLKGNKNAVKEVTASAVINFRLTEQQKSLLSKIAAKQNKSLTKWLIDLAKKEIKDIYMKNIELLDIEWTDNYLVSGNLASFLLYYDINEVEYSYQYEQHPEKRKYALRCSKKLYDAYYKYESNLNNMDVIDEEPSYRHFVTKNAAGKWEWRAVTAEEAEEHNIEEDTMYYARYGEEHLETYNQGRDYGSYGEYDFSYLDS</sequence>
<comment type="caution">
    <text evidence="1">The sequence shown here is derived from an EMBL/GenBank/DDBJ whole genome shotgun (WGS) entry which is preliminary data.</text>
</comment>
<keyword evidence="2" id="KW-1185">Reference proteome</keyword>
<name>A0ABT1WS47_ACTSU</name>